<dbReference type="Gene3D" id="3.30.70.260">
    <property type="match status" value="1"/>
</dbReference>
<evidence type="ECO:0000256" key="2">
    <source>
        <dbReference type="ARBA" id="ARBA00001946"/>
    </source>
</evidence>
<dbReference type="RefSeq" id="WP_017749106.1">
    <property type="nucleotide sequence ID" value="NZ_KQ976354.1"/>
</dbReference>
<gene>
    <name evidence="9" type="ORF">WA1_11935</name>
</gene>
<accession>A0A139XDQ7</accession>
<dbReference type="Pfam" id="PF03949">
    <property type="entry name" value="Malic_M"/>
    <property type="match status" value="1"/>
</dbReference>
<dbReference type="SUPFAM" id="SSF51735">
    <property type="entry name" value="NAD(P)-binding Rossmann-fold domains"/>
    <property type="match status" value="1"/>
</dbReference>
<dbReference type="PANTHER" id="PTHR43237:SF4">
    <property type="entry name" value="NADP-DEPENDENT MALIC ENZYME"/>
    <property type="match status" value="1"/>
</dbReference>
<dbReference type="STRING" id="128403.WA1_11935"/>
<feature type="domain" description="ACT" evidence="8">
    <location>
        <begin position="13"/>
        <end position="89"/>
    </location>
</feature>
<evidence type="ECO:0000313" key="10">
    <source>
        <dbReference type="Proteomes" id="UP000076925"/>
    </source>
</evidence>
<dbReference type="FunFam" id="3.40.50.720:FF:000095">
    <property type="entry name" value="NADP-dependent malic enzyme"/>
    <property type="match status" value="1"/>
</dbReference>
<dbReference type="CDD" id="cd04887">
    <property type="entry name" value="ACT_MalLac-Enz"/>
    <property type="match status" value="1"/>
</dbReference>
<dbReference type="InterPro" id="IPR045213">
    <property type="entry name" value="Malic_NAD-bd_bact_type"/>
</dbReference>
<dbReference type="InterPro" id="IPR051674">
    <property type="entry name" value="Malate_Decarboxylase"/>
</dbReference>
<dbReference type="PANTHER" id="PTHR43237">
    <property type="entry name" value="NADP-DEPENDENT MALIC ENZYME"/>
    <property type="match status" value="1"/>
</dbReference>
<comment type="cofactor">
    <cofactor evidence="2">
        <name>Mg(2+)</name>
        <dbReference type="ChEBI" id="CHEBI:18420"/>
    </cofactor>
</comment>
<dbReference type="InterPro" id="IPR012302">
    <property type="entry name" value="Malic_NAD-bd"/>
</dbReference>
<dbReference type="InterPro" id="IPR036291">
    <property type="entry name" value="NAD(P)-bd_dom_sf"/>
</dbReference>
<evidence type="ECO:0000256" key="4">
    <source>
        <dbReference type="ARBA" id="ARBA00022723"/>
    </source>
</evidence>
<comment type="similarity">
    <text evidence="3 7">Belongs to the malic enzymes family.</text>
</comment>
<evidence type="ECO:0000313" key="9">
    <source>
        <dbReference type="EMBL" id="KYC42830.1"/>
    </source>
</evidence>
<dbReference type="InterPro" id="IPR012301">
    <property type="entry name" value="Malic_N_dom"/>
</dbReference>
<dbReference type="GO" id="GO:0046872">
    <property type="term" value="F:metal ion binding"/>
    <property type="evidence" value="ECO:0007669"/>
    <property type="project" value="UniProtKB-KW"/>
</dbReference>
<protein>
    <submittedName>
        <fullName evidence="9">Malate dehydrogenase</fullName>
    </submittedName>
</protein>
<dbReference type="PROSITE" id="PS51671">
    <property type="entry name" value="ACT"/>
    <property type="match status" value="1"/>
</dbReference>
<evidence type="ECO:0000256" key="6">
    <source>
        <dbReference type="ARBA" id="ARBA00029440"/>
    </source>
</evidence>
<evidence type="ECO:0000259" key="8">
    <source>
        <dbReference type="PROSITE" id="PS51671"/>
    </source>
</evidence>
<sequence>MADLTPNSSFSVTIRVEIPNRIGMLATVTKAIATSGGNFGLIDLIEQTRAISIRDITVDAASTEHAETIVQAIKSLPDIKVLNVYDRTFNLHRGGKISIASRIPLKSVSDLAMAYTPGVGRICNAIAQNPEEVYNLTIKQNTVAIVTDGSAVLGLGNLGPAAALPVMEGKAMLFKEFAGIDAFPICLATQDTDKIIEAVKNIAPVFGGVNLEDIAAPRCFEIEAKLRQELDIPVFHDDQHGTAIVTLAALLNALKLVHKSIAEVRIVVNGAGAAGVACARLLRKAGAEKIWMCDSKGILSDNRTDLTEEKREFAVKAQGTLAGALQGADVFIGVSVPGVLTPEMVRSMAKDPIVFAMANPIPEIQPELVKDDVAVIATGRSDYPNQINNVLAFPGVFRGALDCRAATITTSMYLEAATAIASLVKPSDLDKEHIIPSVFDERVVTAVAGAVQRAARQEGIARS</sequence>
<dbReference type="SUPFAM" id="SSF53223">
    <property type="entry name" value="Aminoacid dehydrogenase-like, N-terminal domain"/>
    <property type="match status" value="1"/>
</dbReference>
<organism evidence="9 10">
    <name type="scientific">Scytonema hofmannii PCC 7110</name>
    <dbReference type="NCBI Taxonomy" id="128403"/>
    <lineage>
        <taxon>Bacteria</taxon>
        <taxon>Bacillati</taxon>
        <taxon>Cyanobacteriota</taxon>
        <taxon>Cyanophyceae</taxon>
        <taxon>Nostocales</taxon>
        <taxon>Scytonemataceae</taxon>
        <taxon>Scytonema</taxon>
    </lineage>
</organism>
<dbReference type="Pfam" id="PF13291">
    <property type="entry name" value="ACT_4"/>
    <property type="match status" value="1"/>
</dbReference>
<dbReference type="InterPro" id="IPR001891">
    <property type="entry name" value="Malic_OxRdtase"/>
</dbReference>
<dbReference type="InterPro" id="IPR046346">
    <property type="entry name" value="Aminoacid_DH-like_N_sf"/>
</dbReference>
<evidence type="ECO:0000256" key="3">
    <source>
        <dbReference type="ARBA" id="ARBA00008785"/>
    </source>
</evidence>
<dbReference type="FunFam" id="3.40.50.10380:FF:000003">
    <property type="entry name" value="NADP-dependent malic enzyme"/>
    <property type="match status" value="1"/>
</dbReference>
<proteinExistence type="inferred from homology"/>
<dbReference type="InterPro" id="IPR037062">
    <property type="entry name" value="Malic_N_dom_sf"/>
</dbReference>
<dbReference type="InterPro" id="IPR015884">
    <property type="entry name" value="Malic_enzyme_CS"/>
</dbReference>
<reference evidence="9 10" key="1">
    <citation type="journal article" date="2013" name="Genome Biol. Evol.">
        <title>Genomes of Stigonematalean cyanobacteria (subsection V) and the evolution of oxygenic photosynthesis from prokaryotes to plastids.</title>
        <authorList>
            <person name="Dagan T."/>
            <person name="Roettger M."/>
            <person name="Stucken K."/>
            <person name="Landan G."/>
            <person name="Koch R."/>
            <person name="Major P."/>
            <person name="Gould S.B."/>
            <person name="Goremykin V.V."/>
            <person name="Rippka R."/>
            <person name="Tandeau de Marsac N."/>
            <person name="Gugger M."/>
            <person name="Lockhart P.J."/>
            <person name="Allen J.F."/>
            <person name="Brune I."/>
            <person name="Maus I."/>
            <person name="Puhler A."/>
            <person name="Martin W.F."/>
        </authorList>
    </citation>
    <scope>NUCLEOTIDE SEQUENCE [LARGE SCALE GENOMIC DNA]</scope>
    <source>
        <strain evidence="9 10">PCC 7110</strain>
    </source>
</reference>
<evidence type="ECO:0000256" key="5">
    <source>
        <dbReference type="ARBA" id="ARBA00023002"/>
    </source>
</evidence>
<dbReference type="Gene3D" id="3.40.50.10380">
    <property type="entry name" value="Malic enzyme, N-terminal domain"/>
    <property type="match status" value="1"/>
</dbReference>
<dbReference type="CDD" id="cd05311">
    <property type="entry name" value="NAD_bind_2_malic_enz"/>
    <property type="match status" value="1"/>
</dbReference>
<evidence type="ECO:0000256" key="1">
    <source>
        <dbReference type="ARBA" id="ARBA00001936"/>
    </source>
</evidence>
<dbReference type="SUPFAM" id="SSF55021">
    <property type="entry name" value="ACT-like"/>
    <property type="match status" value="1"/>
</dbReference>
<dbReference type="SMART" id="SM01274">
    <property type="entry name" value="malic"/>
    <property type="match status" value="1"/>
</dbReference>
<dbReference type="InterPro" id="IPR045865">
    <property type="entry name" value="ACT-like_dom_sf"/>
</dbReference>
<comment type="caution">
    <text evidence="9">The sequence shown here is derived from an EMBL/GenBank/DDBJ whole genome shotgun (WGS) entry which is preliminary data.</text>
</comment>
<evidence type="ECO:0000256" key="7">
    <source>
        <dbReference type="RuleBase" id="RU003427"/>
    </source>
</evidence>
<keyword evidence="10" id="KW-1185">Reference proteome</keyword>
<dbReference type="Pfam" id="PF00390">
    <property type="entry name" value="malic"/>
    <property type="match status" value="1"/>
</dbReference>
<dbReference type="Proteomes" id="UP000076925">
    <property type="component" value="Unassembled WGS sequence"/>
</dbReference>
<dbReference type="GO" id="GO:0004470">
    <property type="term" value="F:malic enzyme activity"/>
    <property type="evidence" value="ECO:0007669"/>
    <property type="project" value="InterPro"/>
</dbReference>
<dbReference type="PRINTS" id="PR00072">
    <property type="entry name" value="MALOXRDTASE"/>
</dbReference>
<dbReference type="OrthoDB" id="9805787at2"/>
<dbReference type="Gene3D" id="3.40.50.720">
    <property type="entry name" value="NAD(P)-binding Rossmann-like Domain"/>
    <property type="match status" value="1"/>
</dbReference>
<dbReference type="AlphaFoldDB" id="A0A139XDQ7"/>
<dbReference type="InterPro" id="IPR002912">
    <property type="entry name" value="ACT_dom"/>
</dbReference>
<dbReference type="SMART" id="SM00919">
    <property type="entry name" value="Malic_M"/>
    <property type="match status" value="1"/>
</dbReference>
<name>A0A139XDQ7_9CYAN</name>
<keyword evidence="5" id="KW-0560">Oxidoreductase</keyword>
<comment type="cofactor">
    <cofactor evidence="1">
        <name>Mn(2+)</name>
        <dbReference type="ChEBI" id="CHEBI:29035"/>
    </cofactor>
</comment>
<keyword evidence="4 7" id="KW-0479">Metal-binding</keyword>
<dbReference type="EMBL" id="ANNX02000016">
    <property type="protein sequence ID" value="KYC42830.1"/>
    <property type="molecule type" value="Genomic_DNA"/>
</dbReference>
<dbReference type="GO" id="GO:0051287">
    <property type="term" value="F:NAD binding"/>
    <property type="evidence" value="ECO:0007669"/>
    <property type="project" value="InterPro"/>
</dbReference>
<comment type="pathway">
    <text evidence="6">Amino-acid biosynthesis.</text>
</comment>
<dbReference type="PROSITE" id="PS00331">
    <property type="entry name" value="MALIC_ENZYMES"/>
    <property type="match status" value="1"/>
</dbReference>
<dbReference type="GO" id="GO:0016616">
    <property type="term" value="F:oxidoreductase activity, acting on the CH-OH group of donors, NAD or NADP as acceptor"/>
    <property type="evidence" value="ECO:0007669"/>
    <property type="project" value="InterPro"/>
</dbReference>